<keyword evidence="13 16" id="KW-0472">Membrane</keyword>
<evidence type="ECO:0000256" key="12">
    <source>
        <dbReference type="ARBA" id="ARBA00023065"/>
    </source>
</evidence>
<dbReference type="GO" id="GO:0015081">
    <property type="term" value="F:sodium ion transmembrane transporter activity"/>
    <property type="evidence" value="ECO:0007669"/>
    <property type="project" value="UniProtKB-UniRule"/>
</dbReference>
<comment type="similarity">
    <text evidence="4 16 17">Belongs to the OadG family.</text>
</comment>
<comment type="subunit">
    <text evidence="5 16">Heterotrimer of an alpha, a beta and a gamma subunit.</text>
</comment>
<keyword evidence="8 16" id="KW-0812">Transmembrane</keyword>
<dbReference type="InterPro" id="IPR005899">
    <property type="entry name" value="Na_pump_deCOase"/>
</dbReference>
<proteinExistence type="inferred from homology"/>
<keyword evidence="7 16" id="KW-1003">Cell membrane</keyword>
<name>A0A3N9TFB8_9VIBR</name>
<comment type="caution">
    <text evidence="18">The sequence shown here is derived from an EMBL/GenBank/DDBJ whole genome shotgun (WGS) entry which is preliminary data.</text>
</comment>
<feature type="transmembrane region" description="Helical" evidence="16 17">
    <location>
        <begin position="12"/>
        <end position="36"/>
    </location>
</feature>
<comment type="cofactor">
    <cofactor evidence="1 16 17">
        <name>Na(+)</name>
        <dbReference type="ChEBI" id="CHEBI:29101"/>
    </cofactor>
</comment>
<keyword evidence="11 16" id="KW-0915">Sodium</keyword>
<dbReference type="NCBIfam" id="TIGR01195">
    <property type="entry name" value="oadG_fam"/>
    <property type="match status" value="1"/>
</dbReference>
<evidence type="ECO:0000256" key="16">
    <source>
        <dbReference type="HAMAP-Rule" id="MF_00404"/>
    </source>
</evidence>
<dbReference type="InterPro" id="IPR023424">
    <property type="entry name" value="OadG"/>
</dbReference>
<dbReference type="GO" id="GO:0008948">
    <property type="term" value="F:oxaloacetate decarboxylase activity"/>
    <property type="evidence" value="ECO:0007669"/>
    <property type="project" value="UniProtKB-UniRule"/>
</dbReference>
<evidence type="ECO:0000256" key="9">
    <source>
        <dbReference type="ARBA" id="ARBA00022967"/>
    </source>
</evidence>
<keyword evidence="6 16" id="KW-0813">Transport</keyword>
<keyword evidence="10 16" id="KW-1133">Transmembrane helix</keyword>
<dbReference type="GO" id="GO:0036376">
    <property type="term" value="P:sodium ion export across plasma membrane"/>
    <property type="evidence" value="ECO:0007669"/>
    <property type="project" value="InterPro"/>
</dbReference>
<dbReference type="EMBL" id="RJVQ01000004">
    <property type="protein sequence ID" value="RQW62931.1"/>
    <property type="molecule type" value="Genomic_DNA"/>
</dbReference>
<gene>
    <name evidence="16" type="primary">oadG</name>
    <name evidence="18" type="ORF">EES38_11465</name>
</gene>
<evidence type="ECO:0000256" key="13">
    <source>
        <dbReference type="ARBA" id="ARBA00023136"/>
    </source>
</evidence>
<keyword evidence="12 16" id="KW-0406">Ion transport</keyword>
<evidence type="ECO:0000256" key="3">
    <source>
        <dbReference type="ARBA" id="ARBA00004162"/>
    </source>
</evidence>
<comment type="catalytic activity">
    <reaction evidence="15 16 17">
        <text>oxaloacetate + 2 Na(+)(in) + H(+) = pyruvate + 2 Na(+)(out) + CO2</text>
        <dbReference type="Rhea" id="RHEA:57724"/>
        <dbReference type="ChEBI" id="CHEBI:15361"/>
        <dbReference type="ChEBI" id="CHEBI:15378"/>
        <dbReference type="ChEBI" id="CHEBI:16452"/>
        <dbReference type="ChEBI" id="CHEBI:16526"/>
        <dbReference type="ChEBI" id="CHEBI:29101"/>
        <dbReference type="EC" id="7.2.4.2"/>
    </reaction>
</comment>
<evidence type="ECO:0000256" key="15">
    <source>
        <dbReference type="ARBA" id="ARBA00048176"/>
    </source>
</evidence>
<keyword evidence="9 16" id="KW-1278">Translocase</keyword>
<protein>
    <recommendedName>
        <fullName evidence="16">Probable oxaloacetate decarboxylase gamma chain</fullName>
        <ecNumber evidence="16">7.2.4.2</ecNumber>
    </recommendedName>
</protein>
<evidence type="ECO:0000256" key="14">
    <source>
        <dbReference type="ARBA" id="ARBA00023201"/>
    </source>
</evidence>
<sequence length="85" mass="9086">MDNTIGSLLWQAAAIMVTGMGVVFLFLSIMVFLVGLMSKLIPQEAPPQLSRKVSSATSTPSGVEPQVVAAISAAVHQYRMNHKSK</sequence>
<evidence type="ECO:0000256" key="10">
    <source>
        <dbReference type="ARBA" id="ARBA00022989"/>
    </source>
</evidence>
<evidence type="ECO:0000256" key="2">
    <source>
        <dbReference type="ARBA" id="ARBA00003002"/>
    </source>
</evidence>
<evidence type="ECO:0000256" key="4">
    <source>
        <dbReference type="ARBA" id="ARBA00005844"/>
    </source>
</evidence>
<keyword evidence="14 16" id="KW-0739">Sodium transport</keyword>
<dbReference type="NCBIfam" id="NF003004">
    <property type="entry name" value="PRK03814.1"/>
    <property type="match status" value="1"/>
</dbReference>
<dbReference type="Proteomes" id="UP000281112">
    <property type="component" value="Unassembled WGS sequence"/>
</dbReference>
<comment type="function">
    <text evidence="2 16 17">Catalyzes the decarboxylation of oxaloacetate coupled to Na(+) translocation.</text>
</comment>
<dbReference type="Pfam" id="PF04277">
    <property type="entry name" value="OAD_gamma"/>
    <property type="match status" value="1"/>
</dbReference>
<evidence type="ECO:0000256" key="8">
    <source>
        <dbReference type="ARBA" id="ARBA00022692"/>
    </source>
</evidence>
<evidence type="ECO:0000313" key="19">
    <source>
        <dbReference type="Proteomes" id="UP000281112"/>
    </source>
</evidence>
<dbReference type="HAMAP" id="MF_00404">
    <property type="entry name" value="OadG"/>
    <property type="match status" value="1"/>
</dbReference>
<evidence type="ECO:0000313" key="18">
    <source>
        <dbReference type="EMBL" id="RQW62931.1"/>
    </source>
</evidence>
<keyword evidence="19" id="KW-1185">Reference proteome</keyword>
<evidence type="ECO:0000256" key="17">
    <source>
        <dbReference type="RuleBase" id="RU004278"/>
    </source>
</evidence>
<accession>A0A3N9TFB8</accession>
<evidence type="ECO:0000256" key="1">
    <source>
        <dbReference type="ARBA" id="ARBA00001959"/>
    </source>
</evidence>
<evidence type="ECO:0000256" key="6">
    <source>
        <dbReference type="ARBA" id="ARBA00022448"/>
    </source>
</evidence>
<reference evidence="18 19" key="1">
    <citation type="submission" date="2018-11" db="EMBL/GenBank/DDBJ databases">
        <title>Vibrio LJC006 sp. nov., isolated from seawater during the bloom of the enteromorpha.</title>
        <authorList>
            <person name="Liang J."/>
        </authorList>
    </citation>
    <scope>NUCLEOTIDE SEQUENCE [LARGE SCALE GENOMIC DNA]</scope>
    <source>
        <strain evidence="18 19">LJC006</strain>
    </source>
</reference>
<dbReference type="RefSeq" id="WP_124937329.1">
    <property type="nucleotide sequence ID" value="NZ_RJVQ01000004.1"/>
</dbReference>
<comment type="subcellular location">
    <subcellularLocation>
        <location evidence="3 16 17">Cell membrane</location>
        <topology evidence="3 16 17">Single-pass membrane protein</topology>
    </subcellularLocation>
</comment>
<dbReference type="GO" id="GO:0005886">
    <property type="term" value="C:plasma membrane"/>
    <property type="evidence" value="ECO:0007669"/>
    <property type="project" value="UniProtKB-SubCell"/>
</dbReference>
<evidence type="ECO:0000256" key="11">
    <source>
        <dbReference type="ARBA" id="ARBA00023053"/>
    </source>
</evidence>
<dbReference type="AlphaFoldDB" id="A0A3N9TFB8"/>
<evidence type="ECO:0000256" key="5">
    <source>
        <dbReference type="ARBA" id="ARBA00011869"/>
    </source>
</evidence>
<evidence type="ECO:0000256" key="7">
    <source>
        <dbReference type="ARBA" id="ARBA00022475"/>
    </source>
</evidence>
<dbReference type="OrthoDB" id="6215597at2"/>
<dbReference type="GO" id="GO:0015451">
    <property type="term" value="F:decarboxylation-driven active transmembrane transporter activity"/>
    <property type="evidence" value="ECO:0007669"/>
    <property type="project" value="UniProtKB-EC"/>
</dbReference>
<dbReference type="EC" id="7.2.4.2" evidence="16"/>
<organism evidence="18 19">
    <name type="scientific">Vibrio viridaestus</name>
    <dbReference type="NCBI Taxonomy" id="2487322"/>
    <lineage>
        <taxon>Bacteria</taxon>
        <taxon>Pseudomonadati</taxon>
        <taxon>Pseudomonadota</taxon>
        <taxon>Gammaproteobacteria</taxon>
        <taxon>Vibrionales</taxon>
        <taxon>Vibrionaceae</taxon>
        <taxon>Vibrio</taxon>
    </lineage>
</organism>